<dbReference type="Gene3D" id="3.40.710.10">
    <property type="entry name" value="DD-peptidase/beta-lactamase superfamily"/>
    <property type="match status" value="1"/>
</dbReference>
<gene>
    <name evidence="2" type="ORF">KSB_02830</name>
</gene>
<dbReference type="SUPFAM" id="SSF56601">
    <property type="entry name" value="beta-lactamase/transpeptidase-like"/>
    <property type="match status" value="1"/>
</dbReference>
<dbReference type="EMBL" id="BNJG01000001">
    <property type="protein sequence ID" value="GHO51808.1"/>
    <property type="molecule type" value="Genomic_DNA"/>
</dbReference>
<dbReference type="InterPro" id="IPR012338">
    <property type="entry name" value="Beta-lactam/transpept-like"/>
</dbReference>
<sequence length="303" mass="34258">MTNTSASVTDTALQGLPEVIEAIRDEWNVPGLATAVVKDGQVILSQGFGKRSIVGNLDATDQTLFAIGSSSKAFTAMAIAMLVDEGLVNWDTPIKHYLPTFKLYDPIATEQTTVIDLLAHRTGLPRYDLGWYNASLSRKDLFERLQYLEPNKKFREVWQYQNLMYMTAGYLIEALTGQTWEEFVQQRIFTPLGMTTSNFTPKDSQQTSDFALPYREVKEEVQQMEFYDRFQAVGPAGSINSSVQEMCKWLQCLLNKGKYGETSLVSEAQFAQLIAPHMVIPPSNRRLRNNWKPFITIMAWVGA</sequence>
<comment type="caution">
    <text evidence="2">The sequence shown here is derived from an EMBL/GenBank/DDBJ whole genome shotgun (WGS) entry which is preliminary data.</text>
</comment>
<feature type="domain" description="Beta-lactamase-related" evidence="1">
    <location>
        <begin position="20"/>
        <end position="278"/>
    </location>
</feature>
<dbReference type="InterPro" id="IPR001466">
    <property type="entry name" value="Beta-lactam-related"/>
</dbReference>
<name>A0ABQ3UGG7_9CHLR</name>
<dbReference type="RefSeq" id="WP_268887320.1">
    <property type="nucleotide sequence ID" value="NZ_BNJG01000001.1"/>
</dbReference>
<evidence type="ECO:0000259" key="1">
    <source>
        <dbReference type="Pfam" id="PF00144"/>
    </source>
</evidence>
<dbReference type="Pfam" id="PF00144">
    <property type="entry name" value="Beta-lactamase"/>
    <property type="match status" value="1"/>
</dbReference>
<protein>
    <recommendedName>
        <fullName evidence="1">Beta-lactamase-related domain-containing protein</fullName>
    </recommendedName>
</protein>
<accession>A0ABQ3UGG7</accession>
<dbReference type="PANTHER" id="PTHR46825">
    <property type="entry name" value="D-ALANYL-D-ALANINE-CARBOXYPEPTIDASE/ENDOPEPTIDASE AMPH"/>
    <property type="match status" value="1"/>
</dbReference>
<evidence type="ECO:0000313" key="2">
    <source>
        <dbReference type="EMBL" id="GHO51808.1"/>
    </source>
</evidence>
<evidence type="ECO:0000313" key="3">
    <source>
        <dbReference type="Proteomes" id="UP000654345"/>
    </source>
</evidence>
<organism evidence="2 3">
    <name type="scientific">Ktedonobacter robiniae</name>
    <dbReference type="NCBI Taxonomy" id="2778365"/>
    <lineage>
        <taxon>Bacteria</taxon>
        <taxon>Bacillati</taxon>
        <taxon>Chloroflexota</taxon>
        <taxon>Ktedonobacteria</taxon>
        <taxon>Ktedonobacterales</taxon>
        <taxon>Ktedonobacteraceae</taxon>
        <taxon>Ktedonobacter</taxon>
    </lineage>
</organism>
<dbReference type="PANTHER" id="PTHR46825:SF15">
    <property type="entry name" value="BETA-LACTAMASE-RELATED DOMAIN-CONTAINING PROTEIN"/>
    <property type="match status" value="1"/>
</dbReference>
<keyword evidence="3" id="KW-1185">Reference proteome</keyword>
<proteinExistence type="predicted"/>
<dbReference type="Proteomes" id="UP000654345">
    <property type="component" value="Unassembled WGS sequence"/>
</dbReference>
<reference evidence="2 3" key="1">
    <citation type="journal article" date="2021" name="Int. J. Syst. Evol. Microbiol.">
        <title>Reticulibacter mediterranei gen. nov., sp. nov., within the new family Reticulibacteraceae fam. nov., and Ktedonospora formicarum gen. nov., sp. nov., Ktedonobacter robiniae sp. nov., Dictyobacter formicarum sp. nov. and Dictyobacter arantiisoli sp. nov., belonging to the class Ktedonobacteria.</title>
        <authorList>
            <person name="Yabe S."/>
            <person name="Zheng Y."/>
            <person name="Wang C.M."/>
            <person name="Sakai Y."/>
            <person name="Abe K."/>
            <person name="Yokota A."/>
            <person name="Donadio S."/>
            <person name="Cavaletti L."/>
            <person name="Monciardini P."/>
        </authorList>
    </citation>
    <scope>NUCLEOTIDE SEQUENCE [LARGE SCALE GENOMIC DNA]</scope>
    <source>
        <strain evidence="2 3">SOSP1-30</strain>
    </source>
</reference>
<dbReference type="InterPro" id="IPR050491">
    <property type="entry name" value="AmpC-like"/>
</dbReference>